<accession>A0A8T3DIW0</accession>
<name>A0A8T3DIW0_9TELE</name>
<proteinExistence type="predicted"/>
<sequence length="326" mass="37505">MTKFQLLNAFLTKRLMVAVQEILEMVENTVSEYQEETARTKRENESLRWKLREVGLETEAAFCQGDALLASRGKRLTEQQCCEKEWSSSLRQQDPELTLTEEKQELIILDLLIMTKLQLLNSYLKERLMVAVQEILDVVKETVCEYQEENIRTKTENESLKRKLHEFVLKTDSSRRVPSFSTAGAQSTAQPASGGKCLTEQQCCEKEWSSSLRQQHPELTLTEEKQELSEEQSSTQREEESVLSLPCVKSDYSLEFISPNTYSMKTTETEEKGDFIEQQRTRLREEKNNGPDSGVVSRALVILHICWESGKLEKETGEDAQVHHCP</sequence>
<dbReference type="Proteomes" id="UP000829720">
    <property type="component" value="Unassembled WGS sequence"/>
</dbReference>
<evidence type="ECO:0000313" key="2">
    <source>
        <dbReference type="EMBL" id="KAI1896352.1"/>
    </source>
</evidence>
<organism evidence="2 3">
    <name type="scientific">Albula goreensis</name>
    <dbReference type="NCBI Taxonomy" id="1534307"/>
    <lineage>
        <taxon>Eukaryota</taxon>
        <taxon>Metazoa</taxon>
        <taxon>Chordata</taxon>
        <taxon>Craniata</taxon>
        <taxon>Vertebrata</taxon>
        <taxon>Euteleostomi</taxon>
        <taxon>Actinopterygii</taxon>
        <taxon>Neopterygii</taxon>
        <taxon>Teleostei</taxon>
        <taxon>Albuliformes</taxon>
        <taxon>Albulidae</taxon>
        <taxon>Albula</taxon>
    </lineage>
</organism>
<evidence type="ECO:0000313" key="3">
    <source>
        <dbReference type="Proteomes" id="UP000829720"/>
    </source>
</evidence>
<dbReference type="EMBL" id="JAERUA010000008">
    <property type="protein sequence ID" value="KAI1896352.1"/>
    <property type="molecule type" value="Genomic_DNA"/>
</dbReference>
<dbReference type="SUPFAM" id="SSF58026">
    <property type="entry name" value="Delta-sleep-inducing peptide immunoreactive peptide"/>
    <property type="match status" value="1"/>
</dbReference>
<feature type="coiled-coil region" evidence="1">
    <location>
        <begin position="16"/>
        <end position="50"/>
    </location>
</feature>
<protein>
    <submittedName>
        <fullName evidence="2">Uncharacterized protein</fullName>
    </submittedName>
</protein>
<dbReference type="OrthoDB" id="654211at2759"/>
<keyword evidence="1" id="KW-0175">Coiled coil</keyword>
<comment type="caution">
    <text evidence="2">The sequence shown here is derived from an EMBL/GenBank/DDBJ whole genome shotgun (WGS) entry which is preliminary data.</text>
</comment>
<evidence type="ECO:0000256" key="1">
    <source>
        <dbReference type="SAM" id="Coils"/>
    </source>
</evidence>
<dbReference type="AlphaFoldDB" id="A0A8T3DIW0"/>
<keyword evidence="3" id="KW-1185">Reference proteome</keyword>
<reference evidence="2" key="1">
    <citation type="submission" date="2021-01" db="EMBL/GenBank/DDBJ databases">
        <authorList>
            <person name="Zahm M."/>
            <person name="Roques C."/>
            <person name="Cabau C."/>
            <person name="Klopp C."/>
            <person name="Donnadieu C."/>
            <person name="Jouanno E."/>
            <person name="Lampietro C."/>
            <person name="Louis A."/>
            <person name="Herpin A."/>
            <person name="Echchiki A."/>
            <person name="Berthelot C."/>
            <person name="Parey E."/>
            <person name="Roest-Crollius H."/>
            <person name="Braasch I."/>
            <person name="Postlethwait J."/>
            <person name="Bobe J."/>
            <person name="Montfort J."/>
            <person name="Bouchez O."/>
            <person name="Begum T."/>
            <person name="Mejri S."/>
            <person name="Adams A."/>
            <person name="Chen W.-J."/>
            <person name="Guiguen Y."/>
        </authorList>
    </citation>
    <scope>NUCLEOTIDE SEQUENCE</scope>
    <source>
        <tissue evidence="2">Blood</tissue>
    </source>
</reference>
<gene>
    <name evidence="2" type="ORF">AGOR_G00093910</name>
</gene>